<organism evidence="2">
    <name type="scientific">Pseudomonas phage Cygsa01</name>
    <dbReference type="NCBI Taxonomy" id="3138529"/>
    <lineage>
        <taxon>Viruses</taxon>
    </lineage>
</organism>
<accession>A0AAU6W3R8</accession>
<sequence length="132" mass="14686">MKLIDIARVCYDTNRSFCIATGDVVPPAWEDAQETAVAGYLKGVEFRIANPMSPAQAQHDLWCKARKAEGWIYGPEKDEETQQHPNLVPYTALPMAQRLKDTLFKNTVVALAPLYFAAKPEEDRLAAPAPVL</sequence>
<feature type="domain" description="Ryanodine receptor Ryr" evidence="1">
    <location>
        <begin position="55"/>
        <end position="101"/>
    </location>
</feature>
<dbReference type="Gene3D" id="6.20.350.10">
    <property type="match status" value="1"/>
</dbReference>
<dbReference type="EMBL" id="PP179332">
    <property type="protein sequence ID" value="XAI71237.1"/>
    <property type="molecule type" value="Genomic_DNA"/>
</dbReference>
<name>A0AAU6W3R8_9VIRU</name>
<evidence type="ECO:0000313" key="2">
    <source>
        <dbReference type="EMBL" id="XAI71237.1"/>
    </source>
</evidence>
<proteinExistence type="predicted"/>
<dbReference type="Pfam" id="PF02026">
    <property type="entry name" value="RyR"/>
    <property type="match status" value="1"/>
</dbReference>
<gene>
    <name evidence="2" type="ORF">Cygsa01_00191</name>
</gene>
<evidence type="ECO:0000259" key="1">
    <source>
        <dbReference type="Pfam" id="PF02026"/>
    </source>
</evidence>
<dbReference type="InterPro" id="IPR003032">
    <property type="entry name" value="Ryanodine_rcpt"/>
</dbReference>
<reference evidence="2" key="1">
    <citation type="journal article" date="2024" name="J. Gen. Virol.">
        <title>Novel phages of Pseudomonas syringae unveil numerous potential auxiliary metabolic genes.</title>
        <authorList>
            <person name="Feltin C."/>
            <person name="Garneau J.R."/>
            <person name="Morris C.E."/>
            <person name="Berard A."/>
            <person name="Torres-Barcelo C."/>
        </authorList>
    </citation>
    <scope>NUCLEOTIDE SEQUENCE</scope>
</reference>
<protein>
    <submittedName>
        <fullName evidence="2">RyR domain containing protein</fullName>
    </submittedName>
</protein>